<comment type="caution">
    <text evidence="1">The sequence shown here is derived from an EMBL/GenBank/DDBJ whole genome shotgun (WGS) entry which is preliminary data.</text>
</comment>
<sequence length="217" mass="24278">MQIATIITSQSALHGHTAEIFKEIIRSNIDKYLSIHRPRAIYRIQSYGSTTEESFGPYGTNSKDPDGSFIYGRPGRAPRMQVTIECGVNENYSALCRDKNLWINQLGAKAVILICLKEVPRFQNPPTAYAYIKDAAAEADNMAEHGADAMAHNLKRGNYGPIEYRGHIWAGKLDEVFVEVWRAGDEQPVRKWATSNIPDSNVPFYGGSSLWDSLRSP</sequence>
<accession>A0AAD7QK84</accession>
<organism evidence="1 2">
    <name type="scientific">Lipomyces tetrasporus</name>
    <dbReference type="NCBI Taxonomy" id="54092"/>
    <lineage>
        <taxon>Eukaryota</taxon>
        <taxon>Fungi</taxon>
        <taxon>Dikarya</taxon>
        <taxon>Ascomycota</taxon>
        <taxon>Saccharomycotina</taxon>
        <taxon>Lipomycetes</taxon>
        <taxon>Lipomycetales</taxon>
        <taxon>Lipomycetaceae</taxon>
        <taxon>Lipomyces</taxon>
    </lineage>
</organism>
<name>A0AAD7QK84_9ASCO</name>
<evidence type="ECO:0000313" key="1">
    <source>
        <dbReference type="EMBL" id="KAJ8096584.1"/>
    </source>
</evidence>
<dbReference type="Proteomes" id="UP001217417">
    <property type="component" value="Unassembled WGS sequence"/>
</dbReference>
<dbReference type="RefSeq" id="XP_056040034.1">
    <property type="nucleotide sequence ID" value="XM_056188951.1"/>
</dbReference>
<gene>
    <name evidence="1" type="ORF">POJ06DRAFT_263929</name>
</gene>
<dbReference type="GeneID" id="80884117"/>
<keyword evidence="2" id="KW-1185">Reference proteome</keyword>
<dbReference type="EMBL" id="JARPMG010000014">
    <property type="protein sequence ID" value="KAJ8096584.1"/>
    <property type="molecule type" value="Genomic_DNA"/>
</dbReference>
<proteinExistence type="predicted"/>
<evidence type="ECO:0000313" key="2">
    <source>
        <dbReference type="Proteomes" id="UP001217417"/>
    </source>
</evidence>
<reference evidence="1" key="1">
    <citation type="submission" date="2023-03" db="EMBL/GenBank/DDBJ databases">
        <title>Near-Complete genome sequence of Lipomyces tetrasporous NRRL Y-64009, an oleaginous yeast capable of growing on lignocellulosic hydrolysates.</title>
        <authorList>
            <consortium name="Lawrence Berkeley National Laboratory"/>
            <person name="Jagtap S.S."/>
            <person name="Liu J.-J."/>
            <person name="Walukiewicz H.E."/>
            <person name="Pangilinan J."/>
            <person name="Lipzen A."/>
            <person name="Ahrendt S."/>
            <person name="Koriabine M."/>
            <person name="Cobaugh K."/>
            <person name="Salamov A."/>
            <person name="Yoshinaga Y."/>
            <person name="Ng V."/>
            <person name="Daum C."/>
            <person name="Grigoriev I.V."/>
            <person name="Slininger P.J."/>
            <person name="Dien B.S."/>
            <person name="Jin Y.-S."/>
            <person name="Rao C.V."/>
        </authorList>
    </citation>
    <scope>NUCLEOTIDE SEQUENCE</scope>
    <source>
        <strain evidence="1">NRRL Y-64009</strain>
    </source>
</reference>
<protein>
    <submittedName>
        <fullName evidence="1">Uncharacterized protein</fullName>
    </submittedName>
</protein>
<dbReference type="AlphaFoldDB" id="A0AAD7QK84"/>